<dbReference type="Gene3D" id="3.10.450.50">
    <property type="match status" value="1"/>
</dbReference>
<dbReference type="SUPFAM" id="SSF54427">
    <property type="entry name" value="NTF2-like"/>
    <property type="match status" value="1"/>
</dbReference>
<dbReference type="RefSeq" id="WP_390263290.1">
    <property type="nucleotide sequence ID" value="NZ_JBHUGH010000011.1"/>
</dbReference>
<name>A0ABW4S7N5_9RHOB</name>
<organism evidence="1 2">
    <name type="scientific">Halodurantibacterium flavum</name>
    <dbReference type="NCBI Taxonomy" id="1382802"/>
    <lineage>
        <taxon>Bacteria</taxon>
        <taxon>Pseudomonadati</taxon>
        <taxon>Pseudomonadota</taxon>
        <taxon>Alphaproteobacteria</taxon>
        <taxon>Rhodobacterales</taxon>
        <taxon>Paracoccaceae</taxon>
        <taxon>Halodurantibacterium</taxon>
    </lineage>
</organism>
<reference evidence="2" key="1">
    <citation type="journal article" date="2019" name="Int. J. Syst. Evol. Microbiol.">
        <title>The Global Catalogue of Microorganisms (GCM) 10K type strain sequencing project: providing services to taxonomists for standard genome sequencing and annotation.</title>
        <authorList>
            <consortium name="The Broad Institute Genomics Platform"/>
            <consortium name="The Broad Institute Genome Sequencing Center for Infectious Disease"/>
            <person name="Wu L."/>
            <person name="Ma J."/>
        </authorList>
    </citation>
    <scope>NUCLEOTIDE SEQUENCE [LARGE SCALE GENOMIC DNA]</scope>
    <source>
        <strain evidence="2">CGMCC 4.7242</strain>
    </source>
</reference>
<evidence type="ECO:0000313" key="1">
    <source>
        <dbReference type="EMBL" id="MFD1913419.1"/>
    </source>
</evidence>
<evidence type="ECO:0000313" key="2">
    <source>
        <dbReference type="Proteomes" id="UP001597353"/>
    </source>
</evidence>
<dbReference type="EMBL" id="JBHUGH010000011">
    <property type="protein sequence ID" value="MFD1913419.1"/>
    <property type="molecule type" value="Genomic_DNA"/>
</dbReference>
<gene>
    <name evidence="1" type="ORF">ACFSGJ_14490</name>
</gene>
<proteinExistence type="predicted"/>
<dbReference type="PANTHER" id="PTHR38436:SF1">
    <property type="entry name" value="ESTER CYCLASE"/>
    <property type="match status" value="1"/>
</dbReference>
<sequence length="132" mass="14794">MTRDETTEAYRAYIACLNRQDWATLHQHVADGVRYNGSVIGLQGYKDMLVEDFRAIPDLSFNIATLICDPPMIASRLIFDCTPVGELFGLPVNGARVRFQENVFYEYQDGKIVSVWSVIDKSAVAAQTRGVT</sequence>
<dbReference type="Proteomes" id="UP001597353">
    <property type="component" value="Unassembled WGS sequence"/>
</dbReference>
<comment type="caution">
    <text evidence="1">The sequence shown here is derived from an EMBL/GenBank/DDBJ whole genome shotgun (WGS) entry which is preliminary data.</text>
</comment>
<dbReference type="Pfam" id="PF07366">
    <property type="entry name" value="SnoaL"/>
    <property type="match status" value="1"/>
</dbReference>
<accession>A0ABW4S7N5</accession>
<dbReference type="InterPro" id="IPR032710">
    <property type="entry name" value="NTF2-like_dom_sf"/>
</dbReference>
<dbReference type="PANTHER" id="PTHR38436">
    <property type="entry name" value="POLYKETIDE CYCLASE SNOAL-LIKE DOMAIN"/>
    <property type="match status" value="1"/>
</dbReference>
<dbReference type="InterPro" id="IPR009959">
    <property type="entry name" value="Cyclase_SnoaL-like"/>
</dbReference>
<protein>
    <submittedName>
        <fullName evidence="1">Ester cyclase</fullName>
    </submittedName>
</protein>
<keyword evidence="2" id="KW-1185">Reference proteome</keyword>